<evidence type="ECO:0000313" key="3">
    <source>
        <dbReference type="Proteomes" id="UP000001203"/>
    </source>
</evidence>
<dbReference type="PANTHER" id="PTHR35531:SF1">
    <property type="entry name" value="INNER MEMBRANE PROTEIN YBCI-RELATED"/>
    <property type="match status" value="1"/>
</dbReference>
<evidence type="ECO:0008006" key="4">
    <source>
        <dbReference type="Google" id="ProtNLM"/>
    </source>
</evidence>
<evidence type="ECO:0000256" key="1">
    <source>
        <dbReference type="SAM" id="Phobius"/>
    </source>
</evidence>
<dbReference type="PANTHER" id="PTHR35531">
    <property type="entry name" value="INNER MEMBRANE PROTEIN YBCI-RELATED"/>
    <property type="match status" value="1"/>
</dbReference>
<gene>
    <name evidence="2" type="ordered locus">cce_5150</name>
</gene>
<proteinExistence type="predicted"/>
<protein>
    <recommendedName>
        <fullName evidence="4">Metal-dependent hydrolase</fullName>
    </recommendedName>
</protein>
<accession>B1X2Y5</accession>
<dbReference type="STRING" id="43989.cce_5150"/>
<name>B1X2Y5_CROS5</name>
<dbReference type="OrthoDB" id="419488at2"/>
<dbReference type="KEGG" id="cyt:cce_5150"/>
<keyword evidence="1" id="KW-0812">Transmembrane</keyword>
<keyword evidence="1" id="KW-1133">Transmembrane helix</keyword>
<dbReference type="Proteomes" id="UP000001203">
    <property type="component" value="Chromosome linear"/>
</dbReference>
<sequence length="178" mass="19952">MMTPTHITFSLAMTSLMTGTANLELLGVAAIASLIPDIDTSKSFIGRLFFPLSRWLENNTVHRGITHSFFATGVITLVSYPIALYGYPHVWHGLILGYFFGWFGDVFTKSGVEAFYPSHGRLIIPRNPRLRLATRSNAEWFLLMILVAIAVISININSVMLKPLTPLPYNQGKWLMHV</sequence>
<keyword evidence="1" id="KW-0472">Membrane</keyword>
<keyword evidence="3" id="KW-1185">Reference proteome</keyword>
<dbReference type="Pfam" id="PF04307">
    <property type="entry name" value="YdjM"/>
    <property type="match status" value="1"/>
</dbReference>
<dbReference type="EMBL" id="CP000807">
    <property type="protein sequence ID" value="ACB54496.1"/>
    <property type="molecule type" value="Genomic_DNA"/>
</dbReference>
<dbReference type="AlphaFoldDB" id="B1X2Y5"/>
<dbReference type="RefSeq" id="WP_009547528.1">
    <property type="nucleotide sequence ID" value="NC_010547.1"/>
</dbReference>
<dbReference type="InterPro" id="IPR007404">
    <property type="entry name" value="YdjM-like"/>
</dbReference>
<evidence type="ECO:0000313" key="2">
    <source>
        <dbReference type="EMBL" id="ACB54496.1"/>
    </source>
</evidence>
<organism evidence="2 3">
    <name type="scientific">Crocosphaera subtropica (strain ATCC 51142 / BH68)</name>
    <name type="common">Cyanothece sp. (strain ATCC 51142)</name>
    <dbReference type="NCBI Taxonomy" id="43989"/>
    <lineage>
        <taxon>Bacteria</taxon>
        <taxon>Bacillati</taxon>
        <taxon>Cyanobacteriota</taxon>
        <taxon>Cyanophyceae</taxon>
        <taxon>Oscillatoriophycideae</taxon>
        <taxon>Chroococcales</taxon>
        <taxon>Aphanothecaceae</taxon>
        <taxon>Crocosphaera</taxon>
        <taxon>Crocosphaera subtropica</taxon>
    </lineage>
</organism>
<feature type="transmembrane region" description="Helical" evidence="1">
    <location>
        <begin position="64"/>
        <end position="83"/>
    </location>
</feature>
<feature type="transmembrane region" description="Helical" evidence="1">
    <location>
        <begin position="95"/>
        <end position="116"/>
    </location>
</feature>
<feature type="transmembrane region" description="Helical" evidence="1">
    <location>
        <begin position="137"/>
        <end position="156"/>
    </location>
</feature>
<reference evidence="2 3" key="1">
    <citation type="journal article" date="2008" name="Proc. Natl. Acad. Sci. U.S.A.">
        <title>The genome of Cyanothece 51142, a unicellular diazotrophic cyanobacterium important in the marine nitrogen cycle.</title>
        <authorList>
            <person name="Welsh E.A."/>
            <person name="Liberton M."/>
            <person name="Stoeckel J."/>
            <person name="Loh T."/>
            <person name="Elvitigala T."/>
            <person name="Wang C."/>
            <person name="Wollam A."/>
            <person name="Fulton R.S."/>
            <person name="Clifton S.W."/>
            <person name="Jacobs J.M."/>
            <person name="Aurora R."/>
            <person name="Ghosh B.K."/>
            <person name="Sherman L.A."/>
            <person name="Smith R.D."/>
            <person name="Wilson R.K."/>
            <person name="Pakrasi H.B."/>
        </authorList>
    </citation>
    <scope>NUCLEOTIDE SEQUENCE [LARGE SCALE GENOMIC DNA]</scope>
    <source>
        <strain evidence="3">ATCC 51142 / BH68</strain>
    </source>
</reference>
<dbReference type="eggNOG" id="COG1988">
    <property type="taxonomic scope" value="Bacteria"/>
</dbReference>
<dbReference type="HOGENOM" id="CLU_097802_3_1_3"/>